<dbReference type="Pfam" id="PF02225">
    <property type="entry name" value="PA"/>
    <property type="match status" value="1"/>
</dbReference>
<evidence type="ECO:0000256" key="8">
    <source>
        <dbReference type="PROSITE-ProRule" id="PRU01240"/>
    </source>
</evidence>
<evidence type="ECO:0000256" key="5">
    <source>
        <dbReference type="ARBA" id="ARBA00022729"/>
    </source>
</evidence>
<dbReference type="InterPro" id="IPR023828">
    <property type="entry name" value="Peptidase_S8_Ser-AS"/>
</dbReference>
<dbReference type="PROSITE" id="PS51892">
    <property type="entry name" value="SUBTILASE"/>
    <property type="match status" value="1"/>
</dbReference>
<feature type="domain" description="Peptidase S8/S53" evidence="11">
    <location>
        <begin position="164"/>
        <end position="587"/>
    </location>
</feature>
<dbReference type="PANTHER" id="PTHR43806">
    <property type="entry name" value="PEPTIDASE S8"/>
    <property type="match status" value="1"/>
</dbReference>
<evidence type="ECO:0000256" key="9">
    <source>
        <dbReference type="RuleBase" id="RU003355"/>
    </source>
</evidence>
<comment type="similarity">
    <text evidence="1 8 9">Belongs to the peptidase S8 family.</text>
</comment>
<keyword evidence="5 10" id="KW-0732">Signal</keyword>
<dbReference type="InterPro" id="IPR050131">
    <property type="entry name" value="Peptidase_S8_subtilisin-like"/>
</dbReference>
<dbReference type="InterPro" id="IPR015500">
    <property type="entry name" value="Peptidase_S8_subtilisin-rel"/>
</dbReference>
<dbReference type="SUPFAM" id="SSF52743">
    <property type="entry name" value="Subtilisin-like"/>
    <property type="match status" value="1"/>
</dbReference>
<evidence type="ECO:0000259" key="12">
    <source>
        <dbReference type="Pfam" id="PF02225"/>
    </source>
</evidence>
<keyword evidence="7 8" id="KW-0720">Serine protease</keyword>
<keyword evidence="4 8" id="KW-0645">Protease</keyword>
<proteinExistence type="inferred from homology"/>
<dbReference type="Pfam" id="PF06280">
    <property type="entry name" value="fn3_5"/>
    <property type="match status" value="1"/>
</dbReference>
<dbReference type="InterPro" id="IPR010435">
    <property type="entry name" value="C5a/SBT2-like_Fn3"/>
</dbReference>
<evidence type="ECO:0000256" key="1">
    <source>
        <dbReference type="ARBA" id="ARBA00011073"/>
    </source>
</evidence>
<keyword evidence="3" id="KW-0964">Secreted</keyword>
<protein>
    <submittedName>
        <fullName evidence="14">Uncharacterized protein</fullName>
    </submittedName>
</protein>
<dbReference type="InterPro" id="IPR003137">
    <property type="entry name" value="PA_domain"/>
</dbReference>
<organism evidence="14 15">
    <name type="scientific">Hohenbuehelia grisea</name>
    <dbReference type="NCBI Taxonomy" id="104357"/>
    <lineage>
        <taxon>Eukaryota</taxon>
        <taxon>Fungi</taxon>
        <taxon>Dikarya</taxon>
        <taxon>Basidiomycota</taxon>
        <taxon>Agaricomycotina</taxon>
        <taxon>Agaricomycetes</taxon>
        <taxon>Agaricomycetidae</taxon>
        <taxon>Agaricales</taxon>
        <taxon>Pleurotineae</taxon>
        <taxon>Pleurotaceae</taxon>
        <taxon>Hohenbuehelia</taxon>
    </lineage>
</organism>
<sequence>MKFSLTPAWVAAVLSFAVQSSSAYVSLSSIDRNDTGRYMPHSYIVEMASVNGLGGKRAYTGRTVHEEVYHSMRKRGILFDIFNEFDVSEIFVGASMKIESADDVSKVSEIPGVKAVRPVMRIPRPQVFDAFTVSDPTDPRLPATPFSTHVMTGVNKLHAEGIYGEGIKIGIIDSGIDYTHPMLGGAIGKGNKVIGGHDFCGDEYTGQNTPKPDNDPMDSCNGHGTHVAGIIGANPGNKFNISGVAYKASLAGYRVFGCDGSTSDAMIVESMIRAYNDGMDIITLSLGGVDGWSEGTGSVVASRISEQGRVVTIAAGNDGALGSWYTSSPANGLEAISVGSVNNVVIPAQNITVLGVDHAPIPYVNLEPLNVTGDLPIYALTNNTHIEDDACKPLPDSTPDLSGHVVLIRRGSCTFAEKVNHTAHKGAKVFLVYNTDEGALGGIDVTNHTVAMIPAADGRFLVEQFFAGASVKLRFPTDASFNMQDGDMGGLSSPFSSYGPTYDMHFKPAFSAPGGNIVSTLPMAMGEYGVQSGTSMATPFAAGAAALVLQARGKQVARSLRDIFQSTSAGVAATHEKGSPLQTVSQQGAGLIHVDRAVHTSTLVTPAQLMLNDTANFDSFHTITVKNTGSEPVTYQLSHVAAGTALSRQPDNSIFASKGPVELVDAAASVNIVPSSFTVYPGSTRRALLYFRAPKNVDKSRLPIFSGFIKITSPSETLQVTYLGAAGDLKQQTILDNTDSFFGEKLPLMMDMFGGPVKEQSALSNFSMQWIDVPTIVYRMAFGSPMVRIDLCDKDVAVKPTLTKRGWLSWLWPWGDDETDVPTIGSLQELSYVPRNSHLTTKQENGYNGFVFDGKFANMTRVENGEYRILLRALKVTGDPRKSSDYESWLSPVFGVQYSSGL</sequence>
<dbReference type="Proteomes" id="UP001556367">
    <property type="component" value="Unassembled WGS sequence"/>
</dbReference>
<dbReference type="InterPro" id="IPR036852">
    <property type="entry name" value="Peptidase_S8/S53_dom_sf"/>
</dbReference>
<dbReference type="Pfam" id="PF00082">
    <property type="entry name" value="Peptidase_S8"/>
    <property type="match status" value="1"/>
</dbReference>
<feature type="domain" description="C5a peptidase/Subtilisin-like protease SBT2-like Fn3-like" evidence="13">
    <location>
        <begin position="611"/>
        <end position="720"/>
    </location>
</feature>
<dbReference type="PROSITE" id="PS00137">
    <property type="entry name" value="SUBTILASE_HIS"/>
    <property type="match status" value="1"/>
</dbReference>
<dbReference type="InterPro" id="IPR034187">
    <property type="entry name" value="Peptidases_S8_5"/>
</dbReference>
<evidence type="ECO:0000256" key="7">
    <source>
        <dbReference type="ARBA" id="ARBA00022825"/>
    </source>
</evidence>
<dbReference type="SUPFAM" id="SSF52025">
    <property type="entry name" value="PA domain"/>
    <property type="match status" value="1"/>
</dbReference>
<feature type="domain" description="PA" evidence="12">
    <location>
        <begin position="387"/>
        <end position="444"/>
    </location>
</feature>
<dbReference type="CDD" id="cd07489">
    <property type="entry name" value="Peptidases_S8_5"/>
    <property type="match status" value="1"/>
</dbReference>
<feature type="active site" description="Charge relay system" evidence="8">
    <location>
        <position position="223"/>
    </location>
</feature>
<dbReference type="PROSITE" id="PS00136">
    <property type="entry name" value="SUBTILASE_ASP"/>
    <property type="match status" value="1"/>
</dbReference>
<keyword evidence="2" id="KW-0134">Cell wall</keyword>
<name>A0ABR3JC75_9AGAR</name>
<feature type="active site" description="Charge relay system" evidence="8">
    <location>
        <position position="535"/>
    </location>
</feature>
<dbReference type="PRINTS" id="PR00723">
    <property type="entry name" value="SUBTILISIN"/>
</dbReference>
<dbReference type="PROSITE" id="PS00138">
    <property type="entry name" value="SUBTILASE_SER"/>
    <property type="match status" value="1"/>
</dbReference>
<evidence type="ECO:0000259" key="11">
    <source>
        <dbReference type="Pfam" id="PF00082"/>
    </source>
</evidence>
<evidence type="ECO:0000256" key="4">
    <source>
        <dbReference type="ARBA" id="ARBA00022670"/>
    </source>
</evidence>
<dbReference type="CDD" id="cd02124">
    <property type="entry name" value="PA_PoS1_like"/>
    <property type="match status" value="1"/>
</dbReference>
<evidence type="ECO:0000256" key="10">
    <source>
        <dbReference type="SAM" id="SignalP"/>
    </source>
</evidence>
<reference evidence="15" key="1">
    <citation type="submission" date="2024-06" db="EMBL/GenBank/DDBJ databases">
        <title>Multi-omics analyses provide insights into the biosynthesis of the anticancer antibiotic pleurotin in Hohenbuehelia grisea.</title>
        <authorList>
            <person name="Weaver J.A."/>
            <person name="Alberti F."/>
        </authorList>
    </citation>
    <scope>NUCLEOTIDE SEQUENCE [LARGE SCALE GENOMIC DNA]</scope>
    <source>
        <strain evidence="15">T-177</strain>
    </source>
</reference>
<feature type="signal peptide" evidence="10">
    <location>
        <begin position="1"/>
        <end position="23"/>
    </location>
</feature>
<feature type="chain" id="PRO_5045595148" evidence="10">
    <location>
        <begin position="24"/>
        <end position="902"/>
    </location>
</feature>
<evidence type="ECO:0000256" key="6">
    <source>
        <dbReference type="ARBA" id="ARBA00022801"/>
    </source>
</evidence>
<feature type="active site" description="Charge relay system" evidence="8">
    <location>
        <position position="173"/>
    </location>
</feature>
<dbReference type="EMBL" id="JASNQZ010000010">
    <property type="protein sequence ID" value="KAL0953072.1"/>
    <property type="molecule type" value="Genomic_DNA"/>
</dbReference>
<keyword evidence="6 8" id="KW-0378">Hydrolase</keyword>
<evidence type="ECO:0000313" key="15">
    <source>
        <dbReference type="Proteomes" id="UP001556367"/>
    </source>
</evidence>
<evidence type="ECO:0000259" key="13">
    <source>
        <dbReference type="Pfam" id="PF06280"/>
    </source>
</evidence>
<comment type="caution">
    <text evidence="14">The sequence shown here is derived from an EMBL/GenBank/DDBJ whole genome shotgun (WGS) entry which is preliminary data.</text>
</comment>
<evidence type="ECO:0000256" key="3">
    <source>
        <dbReference type="ARBA" id="ARBA00022525"/>
    </source>
</evidence>
<evidence type="ECO:0000256" key="2">
    <source>
        <dbReference type="ARBA" id="ARBA00022512"/>
    </source>
</evidence>
<dbReference type="PANTHER" id="PTHR43806:SF66">
    <property type="entry name" value="SERIN ENDOPEPTIDASE"/>
    <property type="match status" value="1"/>
</dbReference>
<evidence type="ECO:0000313" key="14">
    <source>
        <dbReference type="EMBL" id="KAL0953072.1"/>
    </source>
</evidence>
<dbReference type="InterPro" id="IPR046450">
    <property type="entry name" value="PA_dom_sf"/>
</dbReference>
<accession>A0ABR3JC75</accession>
<dbReference type="Gene3D" id="3.40.50.200">
    <property type="entry name" value="Peptidase S8/S53 domain"/>
    <property type="match status" value="2"/>
</dbReference>
<dbReference type="InterPro" id="IPR000209">
    <property type="entry name" value="Peptidase_S8/S53_dom"/>
</dbReference>
<keyword evidence="15" id="KW-1185">Reference proteome</keyword>
<gene>
    <name evidence="14" type="ORF">HGRIS_007272</name>
</gene>
<dbReference type="InterPro" id="IPR023827">
    <property type="entry name" value="Peptidase_S8_Asp-AS"/>
</dbReference>
<dbReference type="InterPro" id="IPR022398">
    <property type="entry name" value="Peptidase_S8_His-AS"/>
</dbReference>
<dbReference type="Gene3D" id="3.50.30.30">
    <property type="match status" value="1"/>
</dbReference>